<organism evidence="9 10">
    <name type="scientific">Frankia torreyi</name>
    <dbReference type="NCBI Taxonomy" id="1856"/>
    <lineage>
        <taxon>Bacteria</taxon>
        <taxon>Bacillati</taxon>
        <taxon>Actinomycetota</taxon>
        <taxon>Actinomycetes</taxon>
        <taxon>Frankiales</taxon>
        <taxon>Frankiaceae</taxon>
        <taxon>Frankia</taxon>
    </lineage>
</organism>
<dbReference type="GO" id="GO:0009055">
    <property type="term" value="F:electron transfer activity"/>
    <property type="evidence" value="ECO:0007669"/>
    <property type="project" value="UniProtKB-UniRule"/>
</dbReference>
<dbReference type="GO" id="GO:0005506">
    <property type="term" value="F:iron ion binding"/>
    <property type="evidence" value="ECO:0007669"/>
    <property type="project" value="UniProtKB-UniRule"/>
</dbReference>
<proteinExistence type="predicted"/>
<dbReference type="EMBL" id="JYFN01000031">
    <property type="protein sequence ID" value="KJE21844.1"/>
    <property type="molecule type" value="Genomic_DNA"/>
</dbReference>
<dbReference type="PANTHER" id="PTHR36923:SF3">
    <property type="entry name" value="FERREDOXIN"/>
    <property type="match status" value="1"/>
</dbReference>
<evidence type="ECO:0000313" key="9">
    <source>
        <dbReference type="EMBL" id="KJE21844.1"/>
    </source>
</evidence>
<dbReference type="PRINTS" id="PR00352">
    <property type="entry name" value="3FE4SFRDOXIN"/>
</dbReference>
<evidence type="ECO:0000256" key="6">
    <source>
        <dbReference type="ARBA" id="ARBA00023014"/>
    </source>
</evidence>
<comment type="caution">
    <text evidence="9">The sequence shown here is derived from an EMBL/GenBank/DDBJ whole genome shotgun (WGS) entry which is preliminary data.</text>
</comment>
<reference evidence="9 10" key="2">
    <citation type="journal article" date="2016" name="Genome Announc.">
        <title>Permanent Draft Genome Sequences for Two Variants of Frankia sp. Strain CpI1, the First Frankia Strain Isolated from Root Nodules of Comptonia peregrina.</title>
        <authorList>
            <person name="Oshone R."/>
            <person name="Hurst S.G.IV."/>
            <person name="Abebe-Akele F."/>
            <person name="Simpson S."/>
            <person name="Morris K."/>
            <person name="Thomas W.K."/>
            <person name="Tisa L.S."/>
        </authorList>
    </citation>
    <scope>NUCLEOTIDE SEQUENCE [LARGE SCALE GENOMIC DNA]</scope>
    <source>
        <strain evidence="10">CpI1-S</strain>
    </source>
</reference>
<dbReference type="OrthoDB" id="9803319at2"/>
<dbReference type="RefSeq" id="WP_044886461.1">
    <property type="nucleotide sequence ID" value="NZ_JYFN01000031.1"/>
</dbReference>
<dbReference type="InterPro" id="IPR001080">
    <property type="entry name" value="3Fe4S_ferredoxin"/>
</dbReference>
<evidence type="ECO:0000256" key="1">
    <source>
        <dbReference type="ARBA" id="ARBA00001927"/>
    </source>
</evidence>
<keyword evidence="10" id="KW-1185">Reference proteome</keyword>
<evidence type="ECO:0000256" key="7">
    <source>
        <dbReference type="ARBA" id="ARBA00023291"/>
    </source>
</evidence>
<evidence type="ECO:0000256" key="2">
    <source>
        <dbReference type="ARBA" id="ARBA00022448"/>
    </source>
</evidence>
<dbReference type="Pfam" id="PF13459">
    <property type="entry name" value="Fer4_15"/>
    <property type="match status" value="1"/>
</dbReference>
<dbReference type="AlphaFoldDB" id="A0A0D8BD18"/>
<dbReference type="PATRIC" id="fig|1502723.3.peg.3578"/>
<comment type="cofactor">
    <cofactor evidence="1">
        <name>[3Fe-4S] cluster</name>
        <dbReference type="ChEBI" id="CHEBI:21137"/>
    </cofactor>
</comment>
<keyword evidence="3 8" id="KW-0479">Metal-binding</keyword>
<dbReference type="SUPFAM" id="SSF54862">
    <property type="entry name" value="4Fe-4S ferredoxins"/>
    <property type="match status" value="1"/>
</dbReference>
<keyword evidence="2 8" id="KW-0813">Transport</keyword>
<dbReference type="PANTHER" id="PTHR36923">
    <property type="entry name" value="FERREDOXIN"/>
    <property type="match status" value="1"/>
</dbReference>
<dbReference type="InterPro" id="IPR051269">
    <property type="entry name" value="Fe-S_cluster_ET"/>
</dbReference>
<comment type="function">
    <text evidence="8">Ferredoxins are iron-sulfur proteins that transfer electrons in a wide variety of metabolic reactions.</text>
</comment>
<keyword evidence="6 8" id="KW-0411">Iron-sulfur</keyword>
<protein>
    <recommendedName>
        <fullName evidence="8">Ferredoxin</fullName>
    </recommendedName>
</protein>
<name>A0A0D8BD18_9ACTN</name>
<evidence type="ECO:0000256" key="8">
    <source>
        <dbReference type="RuleBase" id="RU368020"/>
    </source>
</evidence>
<sequence length="74" mass="7768">MRVTIDRDLCVGHGLCYMLAPDVFHDDDEGYGQVTDDGPVAADRVEGARRAAGSCPERAITLITATATATATAD</sequence>
<reference evidence="10" key="1">
    <citation type="submission" date="2015-02" db="EMBL/GenBank/DDBJ databases">
        <title>Draft Genome of Frankia sp. CpI1-S.</title>
        <authorList>
            <person name="Oshone R.T."/>
            <person name="Ngom M."/>
            <person name="Ghodhbane-Gtari F."/>
            <person name="Gtari M."/>
            <person name="Morris K."/>
            <person name="Thomas K."/>
            <person name="Sen A."/>
            <person name="Tisa L.S."/>
        </authorList>
    </citation>
    <scope>NUCLEOTIDE SEQUENCE [LARGE SCALE GENOMIC DNA]</scope>
    <source>
        <strain evidence="10">CpI1-S</strain>
    </source>
</reference>
<evidence type="ECO:0000256" key="4">
    <source>
        <dbReference type="ARBA" id="ARBA00022982"/>
    </source>
</evidence>
<dbReference type="Gene3D" id="3.30.70.20">
    <property type="match status" value="1"/>
</dbReference>
<accession>A0A0D8BD18</accession>
<keyword evidence="4 8" id="KW-0249">Electron transport</keyword>
<dbReference type="GO" id="GO:0051538">
    <property type="term" value="F:3 iron, 4 sulfur cluster binding"/>
    <property type="evidence" value="ECO:0007669"/>
    <property type="project" value="UniProtKB-KW"/>
</dbReference>
<keyword evidence="5 8" id="KW-0408">Iron</keyword>
<keyword evidence="7" id="KW-0003">3Fe-4S</keyword>
<evidence type="ECO:0000256" key="5">
    <source>
        <dbReference type="ARBA" id="ARBA00023004"/>
    </source>
</evidence>
<evidence type="ECO:0000313" key="10">
    <source>
        <dbReference type="Proteomes" id="UP000032545"/>
    </source>
</evidence>
<evidence type="ECO:0000256" key="3">
    <source>
        <dbReference type="ARBA" id="ARBA00022723"/>
    </source>
</evidence>
<gene>
    <name evidence="9" type="ORF">FF36_03897</name>
</gene>
<dbReference type="Proteomes" id="UP000032545">
    <property type="component" value="Unassembled WGS sequence"/>
</dbReference>